<accession>A0A8H8RYX7</accession>
<evidence type="ECO:0000256" key="2">
    <source>
        <dbReference type="ARBA" id="ARBA00023002"/>
    </source>
</evidence>
<dbReference type="SUPFAM" id="SSF51735">
    <property type="entry name" value="NAD(P)-binding Rossmann-fold domains"/>
    <property type="match status" value="1"/>
</dbReference>
<proteinExistence type="inferred from homology"/>
<evidence type="ECO:0000313" key="4">
    <source>
        <dbReference type="Proteomes" id="UP000462212"/>
    </source>
</evidence>
<comment type="caution">
    <text evidence="3">The sequence shown here is derived from an EMBL/GenBank/DDBJ whole genome shotgun (WGS) entry which is preliminary data.</text>
</comment>
<feature type="non-terminal residue" evidence="3">
    <location>
        <position position="1"/>
    </location>
</feature>
<keyword evidence="4" id="KW-1185">Reference proteome</keyword>
<dbReference type="PANTHER" id="PTHR24320:SF33">
    <property type="entry name" value="OXIDOREDUCTASE BLI-4, MITOCHONDRIAL-RELATED"/>
    <property type="match status" value="1"/>
</dbReference>
<dbReference type="PRINTS" id="PR00081">
    <property type="entry name" value="GDHRDH"/>
</dbReference>
<dbReference type="Gene3D" id="3.40.50.720">
    <property type="entry name" value="NAD(P)-binding Rossmann-like Domain"/>
    <property type="match status" value="1"/>
</dbReference>
<dbReference type="InterPro" id="IPR036291">
    <property type="entry name" value="NAD(P)-bd_dom_sf"/>
</dbReference>
<gene>
    <name evidence="3" type="primary">bli-4</name>
    <name evidence="3" type="ORF">LSUB1_G000889</name>
</gene>
<keyword evidence="2" id="KW-0560">Oxidoreductase</keyword>
<dbReference type="EMBL" id="QGMJ01000052">
    <property type="protein sequence ID" value="TVY43930.1"/>
    <property type="molecule type" value="Genomic_DNA"/>
</dbReference>
<evidence type="ECO:0000313" key="3">
    <source>
        <dbReference type="EMBL" id="TVY43930.1"/>
    </source>
</evidence>
<dbReference type="Pfam" id="PF00106">
    <property type="entry name" value="adh_short"/>
    <property type="match status" value="1"/>
</dbReference>
<sequence>AQPPIARKQFPIFHSPHFPKRTYQQTHSKMAAVVDTIKNTIAENFGGAGHNLASKDQQFALSEVPDVSRKVAVVTGGTAGIGYACVRTLLANNISKIFIISSNKASYDEAHKSILKDLGEAAARKITYLECDMADWPAVATTANKIADQTDRVDIMINDAGRGIMTYQLTDYGVDRHMAVNHFGHVILTSHLLPVLKSTAEKGNTVRLVGLGSNAHQGAPSDVKFANLEELNQDLGPNGQYGRSKLAVMLYHKYLAKHLTSSHPQILSNSVHPGFVETKMSQDDIHEPYPVAGYAMSVGMKPVKKDQWEGATSALYCATKTEKSGQYVCPPAIPEQGSKLAQDEDLGEALMALTRKVVKEKMYSGSVQQGCPFEFY</sequence>
<dbReference type="OrthoDB" id="191139at2759"/>
<evidence type="ECO:0000256" key="1">
    <source>
        <dbReference type="ARBA" id="ARBA00006484"/>
    </source>
</evidence>
<dbReference type="GO" id="GO:0016491">
    <property type="term" value="F:oxidoreductase activity"/>
    <property type="evidence" value="ECO:0007669"/>
    <property type="project" value="UniProtKB-KW"/>
</dbReference>
<dbReference type="InterPro" id="IPR002347">
    <property type="entry name" value="SDR_fam"/>
</dbReference>
<dbReference type="PANTHER" id="PTHR24320">
    <property type="entry name" value="RETINOL DEHYDROGENASE"/>
    <property type="match status" value="1"/>
</dbReference>
<organism evidence="3 4">
    <name type="scientific">Lachnellula subtilissima</name>
    <dbReference type="NCBI Taxonomy" id="602034"/>
    <lineage>
        <taxon>Eukaryota</taxon>
        <taxon>Fungi</taxon>
        <taxon>Dikarya</taxon>
        <taxon>Ascomycota</taxon>
        <taxon>Pezizomycotina</taxon>
        <taxon>Leotiomycetes</taxon>
        <taxon>Helotiales</taxon>
        <taxon>Lachnaceae</taxon>
        <taxon>Lachnellula</taxon>
    </lineage>
</organism>
<comment type="similarity">
    <text evidence="1">Belongs to the short-chain dehydrogenases/reductases (SDR) family.</text>
</comment>
<dbReference type="AlphaFoldDB" id="A0A8H8RYX7"/>
<reference evidence="3 4" key="1">
    <citation type="submission" date="2018-05" db="EMBL/GenBank/DDBJ databases">
        <title>Genome sequencing and assembly of the regulated plant pathogen Lachnellula willkommii and related sister species for the development of diagnostic species identification markers.</title>
        <authorList>
            <person name="Giroux E."/>
            <person name="Bilodeau G."/>
        </authorList>
    </citation>
    <scope>NUCLEOTIDE SEQUENCE [LARGE SCALE GENOMIC DNA]</scope>
    <source>
        <strain evidence="3 4">CBS 197.66</strain>
    </source>
</reference>
<dbReference type="Proteomes" id="UP000462212">
    <property type="component" value="Unassembled WGS sequence"/>
</dbReference>
<name>A0A8H8RYX7_9HELO</name>
<protein>
    <submittedName>
        <fullName evidence="3">Putative oxidoreductase, mitochondrial</fullName>
    </submittedName>
</protein>